<keyword evidence="2" id="KW-0238">DNA-binding</keyword>
<comment type="caution">
    <text evidence="5">The sequence shown here is derived from an EMBL/GenBank/DDBJ whole genome shotgun (WGS) entry which is preliminary data.</text>
</comment>
<dbReference type="Pfam" id="PF00392">
    <property type="entry name" value="GntR"/>
    <property type="match status" value="1"/>
</dbReference>
<dbReference type="GO" id="GO:0003700">
    <property type="term" value="F:DNA-binding transcription factor activity"/>
    <property type="evidence" value="ECO:0007669"/>
    <property type="project" value="InterPro"/>
</dbReference>
<protein>
    <submittedName>
        <fullName evidence="5">FadR family transcriptional regulator</fullName>
    </submittedName>
</protein>
<evidence type="ECO:0000256" key="3">
    <source>
        <dbReference type="ARBA" id="ARBA00023163"/>
    </source>
</evidence>
<dbReference type="PROSITE" id="PS50949">
    <property type="entry name" value="HTH_GNTR"/>
    <property type="match status" value="1"/>
</dbReference>
<dbReference type="GO" id="GO:0003677">
    <property type="term" value="F:DNA binding"/>
    <property type="evidence" value="ECO:0007669"/>
    <property type="project" value="UniProtKB-KW"/>
</dbReference>
<dbReference type="AlphaFoldDB" id="A0A941EGQ7"/>
<gene>
    <name evidence="5" type="ORF">KDK95_28170</name>
</gene>
<reference evidence="5" key="1">
    <citation type="submission" date="2021-04" db="EMBL/GenBank/DDBJ databases">
        <title>Genome based classification of Actinospica acidithermotolerans sp. nov., an actinobacterium isolated from an Indonesian hot spring.</title>
        <authorList>
            <person name="Kusuma A.B."/>
            <person name="Putra K.E."/>
            <person name="Nafisah S."/>
            <person name="Loh J."/>
            <person name="Nouioui I."/>
            <person name="Goodfellow M."/>
        </authorList>
    </citation>
    <scope>NUCLEOTIDE SEQUENCE</scope>
    <source>
        <strain evidence="5">MGRD01-02</strain>
    </source>
</reference>
<dbReference type="RefSeq" id="WP_212521340.1">
    <property type="nucleotide sequence ID" value="NZ_JAGSOH010000120.1"/>
</dbReference>
<name>A0A941EGQ7_9ACTN</name>
<dbReference type="SMART" id="SM00895">
    <property type="entry name" value="FCD"/>
    <property type="match status" value="1"/>
</dbReference>
<feature type="domain" description="HTH gntR-type" evidence="4">
    <location>
        <begin position="10"/>
        <end position="78"/>
    </location>
</feature>
<evidence type="ECO:0000256" key="1">
    <source>
        <dbReference type="ARBA" id="ARBA00023015"/>
    </source>
</evidence>
<evidence type="ECO:0000313" key="6">
    <source>
        <dbReference type="Proteomes" id="UP000676325"/>
    </source>
</evidence>
<sequence>MSELAGIRRGSLCDEVIAQLRDQIASGTWPVGERIPPESELVERLQVGRGTVREAIKALAHIGLLEVRQGDGTYVKSRSELAGALRRQMRNVTELNVQEVRRALEVEGARLAAKRRTEQDLAAMTAALDERDVHAKAATELGRYDESWGVPWVEADVRFHQAVVAASHNPMLTEMYMEMSAELSALLLSSAEQSDHEPYLVRGHRTLLDAIRAHDEQTAMLEAVHNIESALDRLS</sequence>
<dbReference type="PRINTS" id="PR00035">
    <property type="entry name" value="HTHGNTR"/>
</dbReference>
<dbReference type="PANTHER" id="PTHR43537:SF47">
    <property type="entry name" value="REGULATORY PROTEIN GNTR HTH"/>
    <property type="match status" value="1"/>
</dbReference>
<dbReference type="InterPro" id="IPR000524">
    <property type="entry name" value="Tscrpt_reg_HTH_GntR"/>
</dbReference>
<dbReference type="EMBL" id="JAGSOH010000120">
    <property type="protein sequence ID" value="MBR7830212.1"/>
    <property type="molecule type" value="Genomic_DNA"/>
</dbReference>
<evidence type="ECO:0000256" key="2">
    <source>
        <dbReference type="ARBA" id="ARBA00023125"/>
    </source>
</evidence>
<dbReference type="SUPFAM" id="SSF46785">
    <property type="entry name" value="Winged helix' DNA-binding domain"/>
    <property type="match status" value="1"/>
</dbReference>
<dbReference type="Proteomes" id="UP000676325">
    <property type="component" value="Unassembled WGS sequence"/>
</dbReference>
<keyword evidence="1" id="KW-0805">Transcription regulation</keyword>
<accession>A0A941EGQ7</accession>
<keyword evidence="6" id="KW-1185">Reference proteome</keyword>
<evidence type="ECO:0000313" key="5">
    <source>
        <dbReference type="EMBL" id="MBR7830212.1"/>
    </source>
</evidence>
<proteinExistence type="predicted"/>
<dbReference type="InterPro" id="IPR036388">
    <property type="entry name" value="WH-like_DNA-bd_sf"/>
</dbReference>
<dbReference type="CDD" id="cd07377">
    <property type="entry name" value="WHTH_GntR"/>
    <property type="match status" value="1"/>
</dbReference>
<dbReference type="PANTHER" id="PTHR43537">
    <property type="entry name" value="TRANSCRIPTIONAL REGULATOR, GNTR FAMILY"/>
    <property type="match status" value="1"/>
</dbReference>
<evidence type="ECO:0000259" key="4">
    <source>
        <dbReference type="PROSITE" id="PS50949"/>
    </source>
</evidence>
<dbReference type="SUPFAM" id="SSF48008">
    <property type="entry name" value="GntR ligand-binding domain-like"/>
    <property type="match status" value="1"/>
</dbReference>
<dbReference type="Gene3D" id="1.20.120.530">
    <property type="entry name" value="GntR ligand-binding domain-like"/>
    <property type="match status" value="1"/>
</dbReference>
<keyword evidence="3" id="KW-0804">Transcription</keyword>
<dbReference type="InterPro" id="IPR036390">
    <property type="entry name" value="WH_DNA-bd_sf"/>
</dbReference>
<dbReference type="Pfam" id="PF07729">
    <property type="entry name" value="FCD"/>
    <property type="match status" value="1"/>
</dbReference>
<dbReference type="InterPro" id="IPR011711">
    <property type="entry name" value="GntR_C"/>
</dbReference>
<dbReference type="InterPro" id="IPR008920">
    <property type="entry name" value="TF_FadR/GntR_C"/>
</dbReference>
<dbReference type="SMART" id="SM00345">
    <property type="entry name" value="HTH_GNTR"/>
    <property type="match status" value="1"/>
</dbReference>
<dbReference type="Gene3D" id="1.10.10.10">
    <property type="entry name" value="Winged helix-like DNA-binding domain superfamily/Winged helix DNA-binding domain"/>
    <property type="match status" value="1"/>
</dbReference>
<organism evidence="5 6">
    <name type="scientific">Actinospica acidithermotolerans</name>
    <dbReference type="NCBI Taxonomy" id="2828514"/>
    <lineage>
        <taxon>Bacteria</taxon>
        <taxon>Bacillati</taxon>
        <taxon>Actinomycetota</taxon>
        <taxon>Actinomycetes</taxon>
        <taxon>Catenulisporales</taxon>
        <taxon>Actinospicaceae</taxon>
        <taxon>Actinospica</taxon>
    </lineage>
</organism>